<dbReference type="EMBL" id="JBJJXI010000037">
    <property type="protein sequence ID" value="KAL3402274.1"/>
    <property type="molecule type" value="Genomic_DNA"/>
</dbReference>
<reference evidence="1 2" key="1">
    <citation type="journal article" date="2024" name="bioRxiv">
        <title>A reference genome for Trichogramma kaykai: A tiny desert-dwelling parasitoid wasp with competing sex-ratio distorters.</title>
        <authorList>
            <person name="Culotta J."/>
            <person name="Lindsey A.R."/>
        </authorList>
    </citation>
    <scope>NUCLEOTIDE SEQUENCE [LARGE SCALE GENOMIC DNA]</scope>
    <source>
        <strain evidence="1 2">KSX58</strain>
    </source>
</reference>
<accession>A0ABD2XBF3</accession>
<protein>
    <submittedName>
        <fullName evidence="1">Uncharacterized protein</fullName>
    </submittedName>
</protein>
<evidence type="ECO:0000313" key="2">
    <source>
        <dbReference type="Proteomes" id="UP001627154"/>
    </source>
</evidence>
<dbReference type="AlphaFoldDB" id="A0ABD2XBF3"/>
<name>A0ABD2XBF3_9HYME</name>
<evidence type="ECO:0000313" key="1">
    <source>
        <dbReference type="EMBL" id="KAL3402274.1"/>
    </source>
</evidence>
<dbReference type="Proteomes" id="UP001627154">
    <property type="component" value="Unassembled WGS sequence"/>
</dbReference>
<proteinExistence type="predicted"/>
<comment type="caution">
    <text evidence="1">The sequence shown here is derived from an EMBL/GenBank/DDBJ whole genome shotgun (WGS) entry which is preliminary data.</text>
</comment>
<keyword evidence="2" id="KW-1185">Reference proteome</keyword>
<organism evidence="1 2">
    <name type="scientific">Trichogramma kaykai</name>
    <dbReference type="NCBI Taxonomy" id="54128"/>
    <lineage>
        <taxon>Eukaryota</taxon>
        <taxon>Metazoa</taxon>
        <taxon>Ecdysozoa</taxon>
        <taxon>Arthropoda</taxon>
        <taxon>Hexapoda</taxon>
        <taxon>Insecta</taxon>
        <taxon>Pterygota</taxon>
        <taxon>Neoptera</taxon>
        <taxon>Endopterygota</taxon>
        <taxon>Hymenoptera</taxon>
        <taxon>Apocrita</taxon>
        <taxon>Proctotrupomorpha</taxon>
        <taxon>Chalcidoidea</taxon>
        <taxon>Trichogrammatidae</taxon>
        <taxon>Trichogramma</taxon>
    </lineage>
</organism>
<gene>
    <name evidence="1" type="ORF">TKK_004797</name>
</gene>
<sequence>MKRRRRRKNAEKKEKILMYARSLGNFPKLTQNFDATTLRAGECLYKLANSAKFIRKDSAAKSAKRNLHLRPHIDRYRQRISSVTIIHSVNRDNAHPAVEYYNPKLDAIYRRSRDVDGIVDARRWRKKLSQSRLIRRACRVKIYEENNTLYFRAYFDINFRIRRSTLYLLVRARARQKENAQLLDDFAGGPLEDLPLARTSCESECMQASVRNHCIRHFVF</sequence>